<evidence type="ECO:0000256" key="1">
    <source>
        <dbReference type="SAM" id="Phobius"/>
    </source>
</evidence>
<dbReference type="RefSeq" id="WP_046791100.1">
    <property type="nucleotide sequence ID" value="NZ_CP011366.1"/>
</dbReference>
<reference evidence="2 4" key="1">
    <citation type="journal article" date="2015" name="Int. J. Syst. Evol. Microbiol.">
        <title>Complete genome sequence of Salinicoccus halodurans H3B36, isolated from the Qaidam Basin in China.</title>
        <authorList>
            <person name="Jiang K."/>
            <person name="Xue Y."/>
            <person name="Ma Y."/>
        </authorList>
    </citation>
    <scope>NUCLEOTIDE SEQUENCE [LARGE SCALE GENOMIC DNA]</scope>
    <source>
        <strain evidence="2 4">H3B36</strain>
    </source>
</reference>
<evidence type="ECO:0000313" key="3">
    <source>
        <dbReference type="EMBL" id="SFK68470.1"/>
    </source>
</evidence>
<evidence type="ECO:0000313" key="2">
    <source>
        <dbReference type="EMBL" id="AKG74921.1"/>
    </source>
</evidence>
<dbReference type="KEGG" id="shv:AAT16_12405"/>
<feature type="transmembrane region" description="Helical" evidence="1">
    <location>
        <begin position="12"/>
        <end position="33"/>
    </location>
</feature>
<keyword evidence="1" id="KW-0472">Membrane</keyword>
<dbReference type="EMBL" id="FOTB01000002">
    <property type="protein sequence ID" value="SFK68470.1"/>
    <property type="molecule type" value="Genomic_DNA"/>
</dbReference>
<keyword evidence="4" id="KW-1185">Reference proteome</keyword>
<reference evidence="3 5" key="3">
    <citation type="submission" date="2016-10" db="EMBL/GenBank/DDBJ databases">
        <authorList>
            <person name="Varghese N."/>
            <person name="Submissions S."/>
        </authorList>
    </citation>
    <scope>NUCLEOTIDE SEQUENCE [LARGE SCALE GENOMIC DNA]</scope>
    <source>
        <strain evidence="3 5">CGMCC 1.6501</strain>
    </source>
</reference>
<protein>
    <submittedName>
        <fullName evidence="3">Uncharacterized protein</fullName>
    </submittedName>
</protein>
<dbReference type="AlphaFoldDB" id="A0A0F7HLP5"/>
<proteinExistence type="predicted"/>
<dbReference type="Proteomes" id="UP000183090">
    <property type="component" value="Unassembled WGS sequence"/>
</dbReference>
<gene>
    <name evidence="2" type="ORF">AAT16_12405</name>
    <name evidence="3" type="ORF">SAMN05216235_1151</name>
</gene>
<keyword evidence="1" id="KW-1133">Transmembrane helix</keyword>
<keyword evidence="1" id="KW-0812">Transmembrane</keyword>
<name>A0A0F7HLP5_9STAP</name>
<dbReference type="EMBL" id="CP011366">
    <property type="protein sequence ID" value="AKG74921.1"/>
    <property type="molecule type" value="Genomic_DNA"/>
</dbReference>
<reference evidence="4" key="2">
    <citation type="submission" date="2015-04" db="EMBL/GenBank/DDBJ databases">
        <title>Complete genome sequence of Salinicoccus halodurans strain H3B36, isolated from the Qaidam basin of China.</title>
        <authorList>
            <person name="Ma Y."/>
            <person name="Jiang K."/>
            <person name="Xue Y."/>
        </authorList>
    </citation>
    <scope>NUCLEOTIDE SEQUENCE [LARGE SCALE GENOMIC DNA]</scope>
    <source>
        <strain evidence="4">H3B36</strain>
    </source>
</reference>
<evidence type="ECO:0000313" key="4">
    <source>
        <dbReference type="Proteomes" id="UP000034029"/>
    </source>
</evidence>
<organism evidence="3 5">
    <name type="scientific">Salinicoccus halodurans</name>
    <dbReference type="NCBI Taxonomy" id="407035"/>
    <lineage>
        <taxon>Bacteria</taxon>
        <taxon>Bacillati</taxon>
        <taxon>Bacillota</taxon>
        <taxon>Bacilli</taxon>
        <taxon>Bacillales</taxon>
        <taxon>Staphylococcaceae</taxon>
        <taxon>Salinicoccus</taxon>
    </lineage>
</organism>
<dbReference type="OrthoDB" id="2456736at2"/>
<dbReference type="Proteomes" id="UP000034029">
    <property type="component" value="Chromosome"/>
</dbReference>
<sequence length="73" mass="8436">MNSISQLLTENIKLALLLIGIVHLISIIVMVLMQHHFHTEEINLLIRGAVARDENYELVIHNELTKAYSFRIK</sequence>
<accession>A0A0F7HLP5</accession>
<evidence type="ECO:0000313" key="5">
    <source>
        <dbReference type="Proteomes" id="UP000183090"/>
    </source>
</evidence>